<reference evidence="1 2" key="1">
    <citation type="submission" date="2020-02" db="EMBL/GenBank/DDBJ databases">
        <authorList>
            <person name="Zhang X.-Y."/>
        </authorList>
    </citation>
    <scope>NUCLEOTIDE SEQUENCE [LARGE SCALE GENOMIC DNA]</scope>
    <source>
        <strain evidence="1 2">C33</strain>
    </source>
</reference>
<dbReference type="EMBL" id="JAAGSC010000041">
    <property type="protein sequence ID" value="NDY96237.1"/>
    <property type="molecule type" value="Genomic_DNA"/>
</dbReference>
<protein>
    <submittedName>
        <fullName evidence="1">Uncharacterized protein</fullName>
    </submittedName>
</protein>
<keyword evidence="2" id="KW-1185">Reference proteome</keyword>
<comment type="caution">
    <text evidence="1">The sequence shown here is derived from an EMBL/GenBank/DDBJ whole genome shotgun (WGS) entry which is preliminary data.</text>
</comment>
<dbReference type="RefSeq" id="WP_164211605.1">
    <property type="nucleotide sequence ID" value="NZ_JAAGSC010000041.1"/>
</dbReference>
<evidence type="ECO:0000313" key="1">
    <source>
        <dbReference type="EMBL" id="NDY96237.1"/>
    </source>
</evidence>
<gene>
    <name evidence="1" type="ORF">G3I74_10885</name>
</gene>
<sequence length="72" mass="7951">MNHKTALLTRFFAQSRSLHVGAMLLKDAAATQSETDHPNAINHRTANAPERRTLCPGGFNCPHCQDFLAGKY</sequence>
<dbReference type="AlphaFoldDB" id="A0A845UXT6"/>
<dbReference type="Proteomes" id="UP000484885">
    <property type="component" value="Unassembled WGS sequence"/>
</dbReference>
<proteinExistence type="predicted"/>
<organism evidence="1 2">
    <name type="scientific">Wenzhouxiangella limi</name>
    <dbReference type="NCBI Taxonomy" id="2707351"/>
    <lineage>
        <taxon>Bacteria</taxon>
        <taxon>Pseudomonadati</taxon>
        <taxon>Pseudomonadota</taxon>
        <taxon>Gammaproteobacteria</taxon>
        <taxon>Chromatiales</taxon>
        <taxon>Wenzhouxiangellaceae</taxon>
        <taxon>Wenzhouxiangella</taxon>
    </lineage>
</organism>
<evidence type="ECO:0000313" key="2">
    <source>
        <dbReference type="Proteomes" id="UP000484885"/>
    </source>
</evidence>
<name>A0A845UXT6_9GAMM</name>
<accession>A0A845UXT6</accession>